<dbReference type="AlphaFoldDB" id="A0A7M7JM59"/>
<name>A0A7M7JM59_VARDE</name>
<protein>
    <recommendedName>
        <fullName evidence="5">EB domain-containing protein</fullName>
    </recommendedName>
</protein>
<feature type="region of interest" description="Disordered" evidence="1">
    <location>
        <begin position="174"/>
        <end position="208"/>
    </location>
</feature>
<reference evidence="3" key="1">
    <citation type="submission" date="2021-01" db="UniProtKB">
        <authorList>
            <consortium name="EnsemblMetazoa"/>
        </authorList>
    </citation>
    <scope>IDENTIFICATION</scope>
</reference>
<keyword evidence="2" id="KW-0472">Membrane</keyword>
<dbReference type="OrthoDB" id="10398250at2759"/>
<feature type="transmembrane region" description="Helical" evidence="2">
    <location>
        <begin position="123"/>
        <end position="145"/>
    </location>
</feature>
<keyword evidence="2" id="KW-1133">Transmembrane helix</keyword>
<sequence>MSHDEETLPYYYETNECTADANCTTADASAVCDEALKRCICLHGLFRDTTIPEIRCVYGKRLDQWCSSTKQCYVVNRNTSCVGSFMRSLCKCQHGFYVEEATQSCIRYPEGEMNMVDEADKIMFFNANFLAFAVFVFLGIVILAIQKDLICDILKGKISPLNDAMNAENAIEGVDRIQSTSSSPTPTAGPVGNDDEPGAAAGSSTQCTQGVLTATEIDDGPEEIAVEA</sequence>
<evidence type="ECO:0000256" key="1">
    <source>
        <dbReference type="SAM" id="MobiDB-lite"/>
    </source>
</evidence>
<proteinExistence type="predicted"/>
<accession>A0A7M7JM59</accession>
<dbReference type="RefSeq" id="XP_022648296.1">
    <property type="nucleotide sequence ID" value="XM_022792561.1"/>
</dbReference>
<evidence type="ECO:0000313" key="3">
    <source>
        <dbReference type="EnsemblMetazoa" id="XP_022648296"/>
    </source>
</evidence>
<dbReference type="GeneID" id="111244944"/>
<keyword evidence="2" id="KW-0812">Transmembrane</keyword>
<organism evidence="3 4">
    <name type="scientific">Varroa destructor</name>
    <name type="common">Honeybee mite</name>
    <dbReference type="NCBI Taxonomy" id="109461"/>
    <lineage>
        <taxon>Eukaryota</taxon>
        <taxon>Metazoa</taxon>
        <taxon>Ecdysozoa</taxon>
        <taxon>Arthropoda</taxon>
        <taxon>Chelicerata</taxon>
        <taxon>Arachnida</taxon>
        <taxon>Acari</taxon>
        <taxon>Parasitiformes</taxon>
        <taxon>Mesostigmata</taxon>
        <taxon>Gamasina</taxon>
        <taxon>Dermanyssoidea</taxon>
        <taxon>Varroidae</taxon>
        <taxon>Varroa</taxon>
    </lineage>
</organism>
<keyword evidence="4" id="KW-1185">Reference proteome</keyword>
<evidence type="ECO:0008006" key="5">
    <source>
        <dbReference type="Google" id="ProtNLM"/>
    </source>
</evidence>
<evidence type="ECO:0000313" key="4">
    <source>
        <dbReference type="Proteomes" id="UP000594260"/>
    </source>
</evidence>
<dbReference type="Proteomes" id="UP000594260">
    <property type="component" value="Unplaced"/>
</dbReference>
<dbReference type="EnsemblMetazoa" id="XM_022792561">
    <property type="protein sequence ID" value="XP_022648296"/>
    <property type="gene ID" value="LOC111244944"/>
</dbReference>
<dbReference type="KEGG" id="vde:111244944"/>
<evidence type="ECO:0000256" key="2">
    <source>
        <dbReference type="SAM" id="Phobius"/>
    </source>
</evidence>
<dbReference type="InParanoid" id="A0A7M7JM59"/>